<sequence length="388" mass="45260">MEPRRKNVGAKQRRRSLEHSLRLIIKHMKTSTKLLKLRIVSELFNSLISEKLNSERFWKKLCYKHEIVPWLAKIKKNLFSLIKKDNILNLFLINQSNWKKMYLHYRKWRNIFRSLNSSSWRDLHNAGYGEKFLFVASFAGHLAINVDDKFIDVIISTKGKTRKFRLIKPVAQENFTVEEIEHLRSPSSPYNPIVGNSKEITGLPSNINLDEYTIIGMFGDADNLILACLKEKMLLKIRIKVPKSAESTYEIYKFTLLTLDDSNARTPFYCYIPHSDVMVIANGPHLWISCEYKISNDFSHYLRHVNCIRVVTSLTMHCNIILAGLDNGTILVLNFENYQDHNKNRLVLIKRLWIDTVKDPIISVNIDEVNDRSRIIAGTKSTIKYLDF</sequence>
<dbReference type="EMBL" id="JAAOIC020000064">
    <property type="protein sequence ID" value="KAG8035097.1"/>
    <property type="molecule type" value="Genomic_DNA"/>
</dbReference>
<reference evidence="1" key="2">
    <citation type="submission" date="2021-04" db="EMBL/GenBank/DDBJ databases">
        <title>Genome-wide patterns of bracovirus chromosomal integration into multiple host tissues during parasitism.</title>
        <authorList>
            <person name="Chebbi M.A.C."/>
        </authorList>
    </citation>
    <scope>NUCLEOTIDE SEQUENCE</scope>
    <source>
        <tissue evidence="1">Whole body</tissue>
    </source>
</reference>
<evidence type="ECO:0000313" key="2">
    <source>
        <dbReference type="Proteomes" id="UP000729913"/>
    </source>
</evidence>
<organism evidence="1 2">
    <name type="scientific">Cotesia typhae</name>
    <dbReference type="NCBI Taxonomy" id="2053667"/>
    <lineage>
        <taxon>Eukaryota</taxon>
        <taxon>Metazoa</taxon>
        <taxon>Ecdysozoa</taxon>
        <taxon>Arthropoda</taxon>
        <taxon>Hexapoda</taxon>
        <taxon>Insecta</taxon>
        <taxon>Pterygota</taxon>
        <taxon>Neoptera</taxon>
        <taxon>Endopterygota</taxon>
        <taxon>Hymenoptera</taxon>
        <taxon>Apocrita</taxon>
        <taxon>Ichneumonoidea</taxon>
        <taxon>Braconidae</taxon>
        <taxon>Microgastrinae</taxon>
        <taxon>Cotesia</taxon>
    </lineage>
</organism>
<proteinExistence type="predicted"/>
<name>A0A8J5QTL8_9HYME</name>
<keyword evidence="2" id="KW-1185">Reference proteome</keyword>
<protein>
    <submittedName>
        <fullName evidence="1">Uncharacterized protein</fullName>
    </submittedName>
</protein>
<evidence type="ECO:0000313" key="1">
    <source>
        <dbReference type="EMBL" id="KAG8035097.1"/>
    </source>
</evidence>
<gene>
    <name evidence="1" type="ORF">G9C98_001587</name>
</gene>
<dbReference type="Proteomes" id="UP000729913">
    <property type="component" value="Unassembled WGS sequence"/>
</dbReference>
<dbReference type="OrthoDB" id="7672911at2759"/>
<accession>A0A8J5QTL8</accession>
<comment type="caution">
    <text evidence="1">The sequence shown here is derived from an EMBL/GenBank/DDBJ whole genome shotgun (WGS) entry which is preliminary data.</text>
</comment>
<dbReference type="AlphaFoldDB" id="A0A8J5QTL8"/>
<reference evidence="1" key="1">
    <citation type="submission" date="2020-03" db="EMBL/GenBank/DDBJ databases">
        <authorList>
            <person name="Chebbi M.A."/>
            <person name="Drezen J.M."/>
        </authorList>
    </citation>
    <scope>NUCLEOTIDE SEQUENCE</scope>
    <source>
        <tissue evidence="1">Whole body</tissue>
    </source>
</reference>